<keyword evidence="12" id="KW-1185">Reference proteome</keyword>
<feature type="region of interest" description="Disordered" evidence="10">
    <location>
        <begin position="366"/>
        <end position="386"/>
    </location>
</feature>
<keyword evidence="9" id="KW-0472">Membrane</keyword>
<dbReference type="EMBL" id="JAAWVQ010036966">
    <property type="protein sequence ID" value="MBN3274129.1"/>
    <property type="molecule type" value="Genomic_DNA"/>
</dbReference>
<dbReference type="Proteomes" id="UP001166093">
    <property type="component" value="Unassembled WGS sequence"/>
</dbReference>
<evidence type="ECO:0000256" key="1">
    <source>
        <dbReference type="ARBA" id="ARBA00004273"/>
    </source>
</evidence>
<sequence length="432" mass="48161">MSGRRVALKAIDWMAFAERVPPNQKMMFNALKTRSDAVAARLSSLPEKPPVIDWSYYKTAVAKAGMVDEFEKKFTALKIPEAADTETSKINAQEQEAFIRADACFVFWSISILSSDCLTPFGPQLEMFRNMIPFDQMTIEDLNNTFPETKLDKEKYPYWPHKPIAELFCPMLCADQCLSAVQAAFGARPMHITRPLSGKSGFHPCTACNANILQEDKHTFCAQCLSVQHTTLALERDVACSICGAFHPQVKEAWLDRATRASSASSMAGSSVALGAPESLLRDLSQDPLLGNPDTQVSRSHSPSPQARRVKRSRQSTDIMDLKAQMAQVVEFLGKQAPAAMASEASAPSCVARVRRLWHALQPSCRTPGCQQQNHASPFSGHRLGTAPTWPQLTRHWCNNLRHHLQPGAGRTHHRHRLTRHRQCSPRGRSRH</sequence>
<comment type="similarity">
    <text evidence="2">Belongs to the ATPase d subunit family.</text>
</comment>
<keyword evidence="7" id="KW-0406">Ion transport</keyword>
<feature type="compositionally biased region" description="Polar residues" evidence="10">
    <location>
        <begin position="293"/>
        <end position="305"/>
    </location>
</feature>
<accession>A0ABS2XJ17</accession>
<dbReference type="InterPro" id="IPR036228">
    <property type="entry name" value="ATP_synth_F0_dsu_sf_mt"/>
</dbReference>
<dbReference type="SUPFAM" id="SSF161065">
    <property type="entry name" value="ATP synthase D chain-like"/>
    <property type="match status" value="1"/>
</dbReference>
<dbReference type="Gene3D" id="6.10.280.70">
    <property type="match status" value="1"/>
</dbReference>
<comment type="caution">
    <text evidence="11">The sequence shown here is derived from an EMBL/GenBank/DDBJ whole genome shotgun (WGS) entry which is preliminary data.</text>
</comment>
<keyword evidence="4" id="KW-0138">CF(0)</keyword>
<evidence type="ECO:0000256" key="9">
    <source>
        <dbReference type="ARBA" id="ARBA00023136"/>
    </source>
</evidence>
<feature type="region of interest" description="Disordered" evidence="10">
    <location>
        <begin position="408"/>
        <end position="432"/>
    </location>
</feature>
<evidence type="ECO:0000256" key="10">
    <source>
        <dbReference type="SAM" id="MobiDB-lite"/>
    </source>
</evidence>
<evidence type="ECO:0000256" key="7">
    <source>
        <dbReference type="ARBA" id="ARBA00023065"/>
    </source>
</evidence>
<keyword evidence="3" id="KW-0813">Transport</keyword>
<evidence type="ECO:0000256" key="6">
    <source>
        <dbReference type="ARBA" id="ARBA00022792"/>
    </source>
</evidence>
<feature type="region of interest" description="Disordered" evidence="10">
    <location>
        <begin position="284"/>
        <end position="316"/>
    </location>
</feature>
<evidence type="ECO:0000313" key="11">
    <source>
        <dbReference type="EMBL" id="MBN3274129.1"/>
    </source>
</evidence>
<dbReference type="Pfam" id="PF05873">
    <property type="entry name" value="Mt_ATP-synt_D"/>
    <property type="match status" value="1"/>
</dbReference>
<dbReference type="InterPro" id="IPR008689">
    <property type="entry name" value="ATP_synth_F0_dsu_mt"/>
</dbReference>
<evidence type="ECO:0000313" key="12">
    <source>
        <dbReference type="Proteomes" id="UP001166093"/>
    </source>
</evidence>
<reference evidence="11" key="1">
    <citation type="journal article" date="2021" name="Cell">
        <title>Tracing the genetic footprints of vertebrate landing in non-teleost ray-finned fishes.</title>
        <authorList>
            <person name="Bi X."/>
            <person name="Wang K."/>
            <person name="Yang L."/>
            <person name="Pan H."/>
            <person name="Jiang H."/>
            <person name="Wei Q."/>
            <person name="Fang M."/>
            <person name="Yu H."/>
            <person name="Zhu C."/>
            <person name="Cai Y."/>
            <person name="He Y."/>
            <person name="Gan X."/>
            <person name="Zeng H."/>
            <person name="Yu D."/>
            <person name="Zhu Y."/>
            <person name="Jiang H."/>
            <person name="Qiu Q."/>
            <person name="Yang H."/>
            <person name="Zhang Y.E."/>
            <person name="Wang W."/>
            <person name="Zhu M."/>
            <person name="He S."/>
            <person name="Zhang G."/>
        </authorList>
    </citation>
    <scope>NUCLEOTIDE SEQUENCE</scope>
    <source>
        <strain evidence="11">Pddl_001</strain>
    </source>
</reference>
<feature type="non-terminal residue" evidence="11">
    <location>
        <position position="432"/>
    </location>
</feature>
<feature type="non-terminal residue" evidence="11">
    <location>
        <position position="1"/>
    </location>
</feature>
<evidence type="ECO:0000256" key="2">
    <source>
        <dbReference type="ARBA" id="ARBA00006842"/>
    </source>
</evidence>
<evidence type="ECO:0000256" key="8">
    <source>
        <dbReference type="ARBA" id="ARBA00023128"/>
    </source>
</evidence>
<protein>
    <submittedName>
        <fullName evidence="11">ATP5H synthase</fullName>
    </submittedName>
</protein>
<dbReference type="PANTHER" id="PTHR12700">
    <property type="entry name" value="ATP SYNTHASE SUBUNIT D, MITOCHONDRIAL"/>
    <property type="match status" value="1"/>
</dbReference>
<keyword evidence="8" id="KW-0496">Mitochondrion</keyword>
<keyword evidence="6" id="KW-0999">Mitochondrion inner membrane</keyword>
<name>A0ABS2XJ17_POLSP</name>
<evidence type="ECO:0000256" key="4">
    <source>
        <dbReference type="ARBA" id="ARBA00022547"/>
    </source>
</evidence>
<evidence type="ECO:0000256" key="5">
    <source>
        <dbReference type="ARBA" id="ARBA00022781"/>
    </source>
</evidence>
<gene>
    <name evidence="11" type="primary">Atp5h</name>
    <name evidence="11" type="ORF">GTO93_0021325</name>
</gene>
<organism evidence="11 12">
    <name type="scientific">Polyodon spathula</name>
    <name type="common">North American paddlefish</name>
    <name type="synonym">Squalus spathula</name>
    <dbReference type="NCBI Taxonomy" id="7913"/>
    <lineage>
        <taxon>Eukaryota</taxon>
        <taxon>Metazoa</taxon>
        <taxon>Chordata</taxon>
        <taxon>Craniata</taxon>
        <taxon>Vertebrata</taxon>
        <taxon>Euteleostomi</taxon>
        <taxon>Actinopterygii</taxon>
        <taxon>Chondrostei</taxon>
        <taxon>Acipenseriformes</taxon>
        <taxon>Polyodontidae</taxon>
        <taxon>Polyodon</taxon>
    </lineage>
</organism>
<evidence type="ECO:0000256" key="3">
    <source>
        <dbReference type="ARBA" id="ARBA00022448"/>
    </source>
</evidence>
<keyword evidence="5" id="KW-0375">Hydrogen ion transport</keyword>
<proteinExistence type="inferred from homology"/>
<comment type="subcellular location">
    <subcellularLocation>
        <location evidence="1">Mitochondrion inner membrane</location>
    </subcellularLocation>
</comment>